<feature type="binding site" evidence="2">
    <location>
        <position position="206"/>
    </location>
    <ligand>
        <name>S-adenosyl-L-methionine</name>
        <dbReference type="ChEBI" id="CHEBI:59789"/>
    </ligand>
</feature>
<reference evidence="4 5" key="1">
    <citation type="submission" date="2017-08" db="EMBL/GenBank/DDBJ databases">
        <authorList>
            <person name="de Groot N.N."/>
        </authorList>
    </citation>
    <scope>NUCLEOTIDE SEQUENCE [LARGE SCALE GENOMIC DNA]</scope>
    <source>
        <strain evidence="4 5">NBT06-6</strain>
    </source>
</reference>
<dbReference type="GO" id="GO:0032259">
    <property type="term" value="P:methylation"/>
    <property type="evidence" value="ECO:0007669"/>
    <property type="project" value="UniProtKB-KW"/>
</dbReference>
<dbReference type="CDD" id="cd02440">
    <property type="entry name" value="AdoMet_MTases"/>
    <property type="match status" value="1"/>
</dbReference>
<dbReference type="GO" id="GO:0046872">
    <property type="term" value="F:metal ion binding"/>
    <property type="evidence" value="ECO:0007669"/>
    <property type="project" value="UniProtKB-KW"/>
</dbReference>
<dbReference type="PIRSF" id="PIRSF018249">
    <property type="entry name" value="MyrA_prd"/>
    <property type="match status" value="1"/>
</dbReference>
<feature type="binding site" evidence="1">
    <location>
        <position position="33"/>
    </location>
    <ligand>
        <name>Zn(2+)</name>
        <dbReference type="ChEBI" id="CHEBI:29105"/>
    </ligand>
</feature>
<keyword evidence="2" id="KW-0949">S-adenosyl-L-methionine</keyword>
<dbReference type="AlphaFoldDB" id="A0A269PEU9"/>
<evidence type="ECO:0000313" key="5">
    <source>
        <dbReference type="Proteomes" id="UP000215771"/>
    </source>
</evidence>
<dbReference type="Pfam" id="PF13649">
    <property type="entry name" value="Methyltransf_25"/>
    <property type="match status" value="1"/>
</dbReference>
<dbReference type="InterPro" id="IPR029063">
    <property type="entry name" value="SAM-dependent_MTases_sf"/>
</dbReference>
<gene>
    <name evidence="4" type="ORF">CIG21_03750</name>
</gene>
<organism evidence="4 5">
    <name type="scientific">Corynebacterium hadale</name>
    <dbReference type="NCBI Taxonomy" id="2026255"/>
    <lineage>
        <taxon>Bacteria</taxon>
        <taxon>Bacillati</taxon>
        <taxon>Actinomycetota</taxon>
        <taxon>Actinomycetes</taxon>
        <taxon>Mycobacteriales</taxon>
        <taxon>Corynebacteriaceae</taxon>
        <taxon>Corynebacterium</taxon>
    </lineage>
</organism>
<accession>A0A269PEU9</accession>
<comment type="caution">
    <text evidence="4">The sequence shown here is derived from an EMBL/GenBank/DDBJ whole genome shotgun (WGS) entry which is preliminary data.</text>
</comment>
<dbReference type="Proteomes" id="UP000215771">
    <property type="component" value="Unassembled WGS sequence"/>
</dbReference>
<proteinExistence type="predicted"/>
<feature type="binding site" evidence="2">
    <location>
        <begin position="118"/>
        <end position="119"/>
    </location>
    <ligand>
        <name>S-adenosyl-L-methionine</name>
        <dbReference type="ChEBI" id="CHEBI:59789"/>
    </ligand>
</feature>
<feature type="domain" description="Methyltransferase" evidence="3">
    <location>
        <begin position="111"/>
        <end position="195"/>
    </location>
</feature>
<keyword evidence="4" id="KW-0489">Methyltransferase</keyword>
<keyword evidence="1" id="KW-0479">Metal-binding</keyword>
<feature type="binding site" evidence="2">
    <location>
        <position position="73"/>
    </location>
    <ligand>
        <name>S-adenosyl-L-methionine</name>
        <dbReference type="ChEBI" id="CHEBI:59789"/>
    </ligand>
</feature>
<protein>
    <submittedName>
        <fullName evidence="4">SAM-dependent methyltransferase</fullName>
    </submittedName>
</protein>
<dbReference type="GO" id="GO:0008168">
    <property type="term" value="F:methyltransferase activity"/>
    <property type="evidence" value="ECO:0007669"/>
    <property type="project" value="UniProtKB-KW"/>
</dbReference>
<sequence>MLKDIVDVLADPADLSPLRGEGDFSRLVSETGHSYDVAKQGYVTLASGKGLNHEGDSIEMIHAREAFLSQGHFAPFVEAVTQQVQDVLEHSAPEPGDPSAEEAHGVAEPAVLEVGAGTGYYLAHTLDSVGGARGIGLDISVPAAKHLAKSHPRVGAVVADVWSQLPVRDGSVHAIMDVFAPRNPAEFARVLAPGGEVVALIAHQGHLDELREPLGILGVEAGKLERMVEQAKGHLELAAEPQLIEYTMRLERDAIAAQVGMSPSARHVAPDVLQERLAALPEHMDVTARGQLVRLRKA</sequence>
<dbReference type="Gene3D" id="3.40.50.150">
    <property type="entry name" value="Vaccinia Virus protein VP39"/>
    <property type="match status" value="1"/>
</dbReference>
<evidence type="ECO:0000256" key="1">
    <source>
        <dbReference type="PIRSR" id="PIRSR018249-1"/>
    </source>
</evidence>
<keyword evidence="1" id="KW-0862">Zinc</keyword>
<evidence type="ECO:0000259" key="3">
    <source>
        <dbReference type="Pfam" id="PF13649"/>
    </source>
</evidence>
<keyword evidence="4" id="KW-0808">Transferase</keyword>
<dbReference type="SUPFAM" id="SSF53335">
    <property type="entry name" value="S-adenosyl-L-methionine-dependent methyltransferases"/>
    <property type="match status" value="1"/>
</dbReference>
<dbReference type="InterPro" id="IPR041698">
    <property type="entry name" value="Methyltransf_25"/>
</dbReference>
<evidence type="ECO:0000313" key="4">
    <source>
        <dbReference type="EMBL" id="PAJ70435.1"/>
    </source>
</evidence>
<dbReference type="InterPro" id="IPR016718">
    <property type="entry name" value="rRNA_m1G-MeTrfase_A_prd"/>
</dbReference>
<dbReference type="RefSeq" id="WP_095275852.1">
    <property type="nucleotide sequence ID" value="NZ_CP047655.1"/>
</dbReference>
<dbReference type="EMBL" id="NQMQ01000009">
    <property type="protein sequence ID" value="PAJ70435.1"/>
    <property type="molecule type" value="Genomic_DNA"/>
</dbReference>
<name>A0A269PEU9_9CORY</name>
<evidence type="ECO:0000256" key="2">
    <source>
        <dbReference type="PIRSR" id="PIRSR018249-2"/>
    </source>
</evidence>